<keyword evidence="4" id="KW-1185">Reference proteome</keyword>
<dbReference type="PROSITE" id="PS51746">
    <property type="entry name" value="PPM_2"/>
    <property type="match status" value="1"/>
</dbReference>
<dbReference type="GO" id="GO:0004741">
    <property type="term" value="F:[pyruvate dehydrogenase (acetyl-transferring)]-phosphatase activity"/>
    <property type="evidence" value="ECO:0007669"/>
    <property type="project" value="TreeGrafter"/>
</dbReference>
<dbReference type="InterPro" id="IPR036457">
    <property type="entry name" value="PPM-type-like_dom_sf"/>
</dbReference>
<evidence type="ECO:0000313" key="4">
    <source>
        <dbReference type="Proteomes" id="UP000247810"/>
    </source>
</evidence>
<dbReference type="Pfam" id="PF00481">
    <property type="entry name" value="PP2C"/>
    <property type="match status" value="1"/>
</dbReference>
<evidence type="ECO:0000256" key="1">
    <source>
        <dbReference type="SAM" id="MobiDB-lite"/>
    </source>
</evidence>
<dbReference type="Gene3D" id="3.60.40.10">
    <property type="entry name" value="PPM-type phosphatase domain"/>
    <property type="match status" value="1"/>
</dbReference>
<reference evidence="3 4" key="1">
    <citation type="submission" date="2018-02" db="EMBL/GenBank/DDBJ databases">
        <title>The genomes of Aspergillus section Nigri reveals drivers in fungal speciation.</title>
        <authorList>
            <consortium name="DOE Joint Genome Institute"/>
            <person name="Vesth T.C."/>
            <person name="Nybo J."/>
            <person name="Theobald S."/>
            <person name="Brandl J."/>
            <person name="Frisvad J.C."/>
            <person name="Nielsen K.F."/>
            <person name="Lyhne E.K."/>
            <person name="Kogle M.E."/>
            <person name="Kuo A."/>
            <person name="Riley R."/>
            <person name="Clum A."/>
            <person name="Nolan M."/>
            <person name="Lipzen A."/>
            <person name="Salamov A."/>
            <person name="Henrissat B."/>
            <person name="Wiebenga A."/>
            <person name="De vries R.P."/>
            <person name="Grigoriev I.V."/>
            <person name="Mortensen U.H."/>
            <person name="Andersen M.R."/>
            <person name="Baker S.E."/>
        </authorList>
    </citation>
    <scope>NUCLEOTIDE SEQUENCE [LARGE SCALE GENOMIC DNA]</scope>
    <source>
        <strain evidence="3 4">CBS 707.79</strain>
    </source>
</reference>
<dbReference type="SMART" id="SM00332">
    <property type="entry name" value="PP2Cc"/>
    <property type="match status" value="1"/>
</dbReference>
<dbReference type="InterPro" id="IPR015655">
    <property type="entry name" value="PP2C"/>
</dbReference>
<dbReference type="VEuPathDB" id="FungiDB:BO71DRAFT_337567"/>
<dbReference type="PANTHER" id="PTHR13832:SF792">
    <property type="entry name" value="GM14286P"/>
    <property type="match status" value="1"/>
</dbReference>
<dbReference type="Proteomes" id="UP000247810">
    <property type="component" value="Unassembled WGS sequence"/>
</dbReference>
<dbReference type="OrthoDB" id="4522472at2759"/>
<dbReference type="STRING" id="1448320.A0A319D3F8"/>
<feature type="domain" description="PPM-type phosphatase" evidence="2">
    <location>
        <begin position="40"/>
        <end position="431"/>
    </location>
</feature>
<name>A0A319D3F8_9EURO</name>
<protein>
    <submittedName>
        <fullName evidence="3">Protein serine/threonine phosphatase 2C</fullName>
    </submittedName>
</protein>
<proteinExistence type="predicted"/>
<accession>A0A319D3F8</accession>
<sequence length="440" mass="48455">MDSLQEPRVALQTPSFSQEQADAQLRANEVTRQMSGLSIGHYDRTTLPSNSVMEDAYSEAIVEMPDGRKVGFWGIYDGHIGPAMSAALSRSLANSVALELGKAYASEILPPFETIAQALKNGFLAVDDHLVWDRRESLLEHAPQSSSITADPLSLPAAQFLKEAFTGSSALLSVYDSRTRMFYVALAGDSRAVLGRRHEPGSWTATVLTLDQYGSNPGEEARIRSEHPGEQDVLKNKRLLGSLEPTRSFGDLYYKWTDAMQDKVRECFLNDGKLGRQLAPNATPPYLTAEPLVTSVHIQPERGDFVVMASDGLWELLSNEEVVGLVGRWVDEQKSIGTEDGKKGWKRYISSVKSTVVGGNPTGQKKPQHSGSPIHPDDRFVLEDTNAATHLLRNALGGQLHDGEMVRAMLTLSPPLSRRYRDDLTIMVIFFDEGQGSIKK</sequence>
<dbReference type="GO" id="GO:0005739">
    <property type="term" value="C:mitochondrion"/>
    <property type="evidence" value="ECO:0007669"/>
    <property type="project" value="TreeGrafter"/>
</dbReference>
<dbReference type="AlphaFoldDB" id="A0A319D3F8"/>
<dbReference type="PANTHER" id="PTHR13832">
    <property type="entry name" value="PROTEIN PHOSPHATASE 2C"/>
    <property type="match status" value="1"/>
</dbReference>
<evidence type="ECO:0000313" key="3">
    <source>
        <dbReference type="EMBL" id="PYH89037.1"/>
    </source>
</evidence>
<dbReference type="CDD" id="cd00143">
    <property type="entry name" value="PP2Cc"/>
    <property type="match status" value="1"/>
</dbReference>
<dbReference type="InterPro" id="IPR001932">
    <property type="entry name" value="PPM-type_phosphatase-like_dom"/>
</dbReference>
<feature type="compositionally biased region" description="Polar residues" evidence="1">
    <location>
        <begin position="362"/>
        <end position="371"/>
    </location>
</feature>
<gene>
    <name evidence="3" type="ORF">BO71DRAFT_337567</name>
</gene>
<feature type="region of interest" description="Disordered" evidence="1">
    <location>
        <begin position="356"/>
        <end position="375"/>
    </location>
</feature>
<dbReference type="EMBL" id="KZ826051">
    <property type="protein sequence ID" value="PYH89037.1"/>
    <property type="molecule type" value="Genomic_DNA"/>
</dbReference>
<dbReference type="SUPFAM" id="SSF81606">
    <property type="entry name" value="PP2C-like"/>
    <property type="match status" value="1"/>
</dbReference>
<organism evidence="3 4">
    <name type="scientific">Aspergillus ellipticus CBS 707.79</name>
    <dbReference type="NCBI Taxonomy" id="1448320"/>
    <lineage>
        <taxon>Eukaryota</taxon>
        <taxon>Fungi</taxon>
        <taxon>Dikarya</taxon>
        <taxon>Ascomycota</taxon>
        <taxon>Pezizomycotina</taxon>
        <taxon>Eurotiomycetes</taxon>
        <taxon>Eurotiomycetidae</taxon>
        <taxon>Eurotiales</taxon>
        <taxon>Aspergillaceae</taxon>
        <taxon>Aspergillus</taxon>
        <taxon>Aspergillus subgen. Circumdati</taxon>
    </lineage>
</organism>
<evidence type="ECO:0000259" key="2">
    <source>
        <dbReference type="PROSITE" id="PS51746"/>
    </source>
</evidence>
<feature type="region of interest" description="Disordered" evidence="1">
    <location>
        <begin position="1"/>
        <end position="20"/>
    </location>
</feature>